<dbReference type="InterPro" id="IPR056350">
    <property type="entry name" value="HAT_Syf1_central"/>
</dbReference>
<evidence type="ECO:0000256" key="2">
    <source>
        <dbReference type="ARBA" id="ARBA00008644"/>
    </source>
</evidence>
<evidence type="ECO:0000256" key="5">
    <source>
        <dbReference type="ARBA" id="ARBA00022737"/>
    </source>
</evidence>
<dbReference type="SMART" id="SM00386">
    <property type="entry name" value="HAT"/>
    <property type="match status" value="9"/>
</dbReference>
<dbReference type="Proteomes" id="UP001530293">
    <property type="component" value="Unassembled WGS sequence"/>
</dbReference>
<dbReference type="GO" id="GO:0008380">
    <property type="term" value="P:RNA splicing"/>
    <property type="evidence" value="ECO:0007669"/>
    <property type="project" value="UniProtKB-KW"/>
</dbReference>
<evidence type="ECO:0008006" key="14">
    <source>
        <dbReference type="Google" id="ProtNLM"/>
    </source>
</evidence>
<evidence type="ECO:0000259" key="9">
    <source>
        <dbReference type="Pfam" id="PF23220"/>
    </source>
</evidence>
<gene>
    <name evidence="12" type="ORF">ACHAWU_009816</name>
</gene>
<keyword evidence="4" id="KW-0747">Spliceosome</keyword>
<dbReference type="InterPro" id="IPR055430">
    <property type="entry name" value="HAT_Syf1_CNRKL1_C"/>
</dbReference>
<sequence length="1158" mass="128702">MPALPQQSSSDATASAAVTACLSTIVSYPTLYQHEESLTTQQAGSLGAYDVMAWISYLESIDDVLELMKDGLSSLRNTIKKKKTVGELNTLQAGGRTFHISPIRAAGITHTLPEFITEINNLTKARMVVGERAVSLLPGSYKLWKNHLGFCAKLLELEVEESSLNNDGGDAATSLATFQSKCNQHRLPSYLLQSTNYHHYQNIISAYERALVRLHKMPTLWLQYASLVAIYDPQRNPTTVRKIYDRALVALPASQHDRIWEDYICWVTGILPSASNARGGGDDTESGEAWTIVSRKGYHKVKYGFETPLVSQWRKRGWGYHHHQQQQSSPIDGSDNEKAYVATVPTETAVRILRRYAFCYDTTFREDLATLCITRYGRFGEAASLLLQLLNNEQGVGGGMGVFMSPNGTTRHELWLRFADVCTGHPKEAKLAGVDFDGIVRAVLRGKNRGAVAGLGTVGGGVGGEHALGFEVFDRSESSGNGDEEEDQRRSKDKSSTPQVLDHHLGEMEGTLWTRLAEYHVRAGDFELARSVYEEALDAITRVRDFSLVFDAYVKFEEGVIEALMELMEDEEDEEDEEVGDDEKGEHKKQSTAADNEDLDILLGDNTINTFTDGDNAGSSADVDLAISRAEHLTSRRPLLLNRVLLRQNPHNIGEWIKRSQLYLDLEEVDMAASALEESLKSVSAHKAVNGSPCTLVLTLIDILENRQKNVDAARNVLKRICTNGENDFQDADDLAQCHAAWVELELRQENWDMALNLARRAVAGNVGKKGSKAARGLSRSLRLWNLLFDLEESLGTIQTTKDAYDRALEIKVATPSHVLNYASFLKEKKYFEESFAAYERGIGLFPFPHAGATLLWKSYLTDFLERYDGSKTPRARELFDRCIADCPSEECPEFFLLYGNYEETHGLTKRALGVYERMCTTVPPSEKYTAYRLYIAKAIQYLGVTSARPIYEAAISALEDGPASRICLEYAKMETGLREVDRARTVLVYGAQLADPRRDPDYWKAWHEFEVSYGNEETFREMLRVKRSVQAAFSTVNYNAAEMGAGLPQAETLTDDAALEMIAEREGVIVEKKPLVGGFVQSKKRTADMADLGEVERRAARLREVTAAVASGGDEIDIDEEEEEDSEPAPIIAKHVQGVSEKAIPAAVFGGLTATGN</sequence>
<evidence type="ECO:0000256" key="1">
    <source>
        <dbReference type="ARBA" id="ARBA00004123"/>
    </source>
</evidence>
<accession>A0ABD3M6L2</accession>
<keyword evidence="5" id="KW-0677">Repeat</keyword>
<dbReference type="InterPro" id="IPR045075">
    <property type="entry name" value="Syf1-like"/>
</dbReference>
<dbReference type="InterPro" id="IPR003107">
    <property type="entry name" value="HAT"/>
</dbReference>
<dbReference type="Pfam" id="PF23233">
    <property type="entry name" value="HAT_Syf1_CNRKL1_N"/>
    <property type="match status" value="1"/>
</dbReference>
<feature type="domain" description="Pre-mRNA-splicing factor Syf1/CRNKL1-like C-terminal HAT-repeats" evidence="10">
    <location>
        <begin position="695"/>
        <end position="1052"/>
    </location>
</feature>
<dbReference type="EMBL" id="JALLBG020000199">
    <property type="protein sequence ID" value="KAL3759669.1"/>
    <property type="molecule type" value="Genomic_DNA"/>
</dbReference>
<comment type="subcellular location">
    <subcellularLocation>
        <location evidence="1">Nucleus</location>
    </subcellularLocation>
</comment>
<comment type="caution">
    <text evidence="12">The sequence shown here is derived from an EMBL/GenBank/DDBJ whole genome shotgun (WGS) entry which is preliminary data.</text>
</comment>
<keyword evidence="7" id="KW-0539">Nucleus</keyword>
<evidence type="ECO:0000313" key="12">
    <source>
        <dbReference type="EMBL" id="KAL3759669.1"/>
    </source>
</evidence>
<dbReference type="InterPro" id="IPR055433">
    <property type="entry name" value="HAT_Syf1-like_N"/>
</dbReference>
<keyword evidence="6" id="KW-0508">mRNA splicing</keyword>
<evidence type="ECO:0000259" key="10">
    <source>
        <dbReference type="Pfam" id="PF23231"/>
    </source>
</evidence>
<feature type="domain" description="Pre-mRNA-splicing factor SYF1 central HAT repeats" evidence="9">
    <location>
        <begin position="507"/>
        <end position="578"/>
    </location>
</feature>
<organism evidence="12 13">
    <name type="scientific">Discostella pseudostelligera</name>
    <dbReference type="NCBI Taxonomy" id="259834"/>
    <lineage>
        <taxon>Eukaryota</taxon>
        <taxon>Sar</taxon>
        <taxon>Stramenopiles</taxon>
        <taxon>Ochrophyta</taxon>
        <taxon>Bacillariophyta</taxon>
        <taxon>Coscinodiscophyceae</taxon>
        <taxon>Thalassiosirophycidae</taxon>
        <taxon>Stephanodiscales</taxon>
        <taxon>Stephanodiscaceae</taxon>
        <taxon>Discostella</taxon>
    </lineage>
</organism>
<feature type="compositionally biased region" description="Acidic residues" evidence="8">
    <location>
        <begin position="570"/>
        <end position="581"/>
    </location>
</feature>
<feature type="region of interest" description="Disordered" evidence="8">
    <location>
        <begin position="570"/>
        <end position="596"/>
    </location>
</feature>
<name>A0ABD3M6L2_9STRA</name>
<evidence type="ECO:0000256" key="6">
    <source>
        <dbReference type="ARBA" id="ARBA00023187"/>
    </source>
</evidence>
<dbReference type="Pfam" id="PF23231">
    <property type="entry name" value="HAT_Syf1_CNRKL1_C"/>
    <property type="match status" value="1"/>
</dbReference>
<feature type="domain" description="Pre-mRNA-splicing factor Syf1-like N-terminal HAT-repeats" evidence="11">
    <location>
        <begin position="195"/>
        <end position="268"/>
    </location>
</feature>
<evidence type="ECO:0000259" key="11">
    <source>
        <dbReference type="Pfam" id="PF23233"/>
    </source>
</evidence>
<dbReference type="PANTHER" id="PTHR11246">
    <property type="entry name" value="PRE-MRNA SPLICING FACTOR"/>
    <property type="match status" value="1"/>
</dbReference>
<dbReference type="PANTHER" id="PTHR11246:SF5">
    <property type="entry name" value="PRE-MRNA-SPLICING FACTOR SYF1"/>
    <property type="match status" value="1"/>
</dbReference>
<dbReference type="Gene3D" id="1.25.40.10">
    <property type="entry name" value="Tetratricopeptide repeat domain"/>
    <property type="match status" value="3"/>
</dbReference>
<feature type="domain" description="Pre-mRNA-splicing factor SYF1 central HAT repeats" evidence="9">
    <location>
        <begin position="616"/>
        <end position="667"/>
    </location>
</feature>
<dbReference type="GO" id="GO:0005681">
    <property type="term" value="C:spliceosomal complex"/>
    <property type="evidence" value="ECO:0007669"/>
    <property type="project" value="UniProtKB-KW"/>
</dbReference>
<feature type="compositionally biased region" description="Basic and acidic residues" evidence="8">
    <location>
        <begin position="487"/>
        <end position="502"/>
    </location>
</feature>
<keyword evidence="3" id="KW-0507">mRNA processing</keyword>
<dbReference type="GO" id="GO:0006397">
    <property type="term" value="P:mRNA processing"/>
    <property type="evidence" value="ECO:0007669"/>
    <property type="project" value="UniProtKB-KW"/>
</dbReference>
<evidence type="ECO:0000256" key="4">
    <source>
        <dbReference type="ARBA" id="ARBA00022728"/>
    </source>
</evidence>
<evidence type="ECO:0000313" key="13">
    <source>
        <dbReference type="Proteomes" id="UP001530293"/>
    </source>
</evidence>
<proteinExistence type="inferred from homology"/>
<dbReference type="AlphaFoldDB" id="A0ABD3M6L2"/>
<dbReference type="InterPro" id="IPR011990">
    <property type="entry name" value="TPR-like_helical_dom_sf"/>
</dbReference>
<keyword evidence="13" id="KW-1185">Reference proteome</keyword>
<protein>
    <recommendedName>
        <fullName evidence="14">TPR-like protein</fullName>
    </recommendedName>
</protein>
<dbReference type="SUPFAM" id="SSF48452">
    <property type="entry name" value="TPR-like"/>
    <property type="match status" value="4"/>
</dbReference>
<feature type="region of interest" description="Disordered" evidence="8">
    <location>
        <begin position="473"/>
        <end position="502"/>
    </location>
</feature>
<evidence type="ECO:0000256" key="7">
    <source>
        <dbReference type="ARBA" id="ARBA00023242"/>
    </source>
</evidence>
<comment type="similarity">
    <text evidence="2">Belongs to the crooked-neck family.</text>
</comment>
<evidence type="ECO:0000256" key="3">
    <source>
        <dbReference type="ARBA" id="ARBA00022664"/>
    </source>
</evidence>
<reference evidence="12 13" key="1">
    <citation type="submission" date="2024-10" db="EMBL/GenBank/DDBJ databases">
        <title>Updated reference genomes for cyclostephanoid diatoms.</title>
        <authorList>
            <person name="Roberts W.R."/>
            <person name="Alverson A.J."/>
        </authorList>
    </citation>
    <scope>NUCLEOTIDE SEQUENCE [LARGE SCALE GENOMIC DNA]</scope>
    <source>
        <strain evidence="12 13">AJA232-27</strain>
    </source>
</reference>
<evidence type="ECO:0000256" key="8">
    <source>
        <dbReference type="SAM" id="MobiDB-lite"/>
    </source>
</evidence>
<dbReference type="Pfam" id="PF23220">
    <property type="entry name" value="HAT_Syf1_M"/>
    <property type="match status" value="2"/>
</dbReference>